<gene>
    <name evidence="3" type="ORF">EDC50_0784</name>
</gene>
<dbReference type="GO" id="GO:0052592">
    <property type="term" value="F:oxidoreductase activity, acting on CH or CH2 groups, with an iron-sulfur protein as acceptor"/>
    <property type="evidence" value="ECO:0007669"/>
    <property type="project" value="TreeGrafter"/>
</dbReference>
<name>A0A3N4VIS8_9GAMM</name>
<dbReference type="Proteomes" id="UP000269708">
    <property type="component" value="Unassembled WGS sequence"/>
</dbReference>
<accession>A0A3N4VIS8</accession>
<dbReference type="Pfam" id="PF04432">
    <property type="entry name" value="FrhB_FdhB_C"/>
    <property type="match status" value="1"/>
</dbReference>
<evidence type="ECO:0000259" key="2">
    <source>
        <dbReference type="Pfam" id="PF04432"/>
    </source>
</evidence>
<proteinExistence type="predicted"/>
<comment type="caution">
    <text evidence="3">The sequence shown here is derived from an EMBL/GenBank/DDBJ whole genome shotgun (WGS) entry which is preliminary data.</text>
</comment>
<dbReference type="PANTHER" id="PTHR31332">
    <property type="entry name" value="7-HYDROXYMETHYL CHLOROPHYLL A REDUCTASE, CHLOROPLASTIC"/>
    <property type="match status" value="1"/>
</dbReference>
<reference evidence="3 4" key="1">
    <citation type="submission" date="2018-11" db="EMBL/GenBank/DDBJ databases">
        <title>Genomic Encyclopedia of Type Strains, Phase IV (KMG-IV): sequencing the most valuable type-strain genomes for metagenomic binning, comparative biology and taxonomic classification.</title>
        <authorList>
            <person name="Goeker M."/>
        </authorList>
    </citation>
    <scope>NUCLEOTIDE SEQUENCE [LARGE SCALE GENOMIC DNA]</scope>
    <source>
        <strain evidence="3 4">DSM 25623</strain>
    </source>
</reference>
<dbReference type="AlphaFoldDB" id="A0A3N4VIS8"/>
<evidence type="ECO:0000313" key="4">
    <source>
        <dbReference type="Proteomes" id="UP000269708"/>
    </source>
</evidence>
<dbReference type="InterPro" id="IPR007525">
    <property type="entry name" value="FrhB_FdhB_C"/>
</dbReference>
<keyword evidence="4" id="KW-1185">Reference proteome</keyword>
<organism evidence="3 4">
    <name type="scientific">Vulcaniibacterium tengchongense</name>
    <dbReference type="NCBI Taxonomy" id="1273429"/>
    <lineage>
        <taxon>Bacteria</taxon>
        <taxon>Pseudomonadati</taxon>
        <taxon>Pseudomonadota</taxon>
        <taxon>Gammaproteobacteria</taxon>
        <taxon>Lysobacterales</taxon>
        <taxon>Lysobacteraceae</taxon>
        <taxon>Vulcaniibacterium</taxon>
    </lineage>
</organism>
<dbReference type="PANTHER" id="PTHR31332:SF0">
    <property type="entry name" value="7-HYDROXYMETHYL CHLOROPHYLL A REDUCTASE, CHLOROPLASTIC"/>
    <property type="match status" value="1"/>
</dbReference>
<protein>
    <submittedName>
        <fullName evidence="3">Coenzyme F420-reducing hydrogenase beta subunit</fullName>
    </submittedName>
</protein>
<dbReference type="EMBL" id="RKQN01000001">
    <property type="protein sequence ID" value="RPE81593.1"/>
    <property type="molecule type" value="Genomic_DNA"/>
</dbReference>
<feature type="domain" description="Coenzyme F420 hydrogenase/dehydrogenase beta subunit C-terminal" evidence="2">
    <location>
        <begin position="183"/>
        <end position="351"/>
    </location>
</feature>
<dbReference type="RefSeq" id="WP_123769130.1">
    <property type="nucleotide sequence ID" value="NZ_RKQN01000001.1"/>
</dbReference>
<evidence type="ECO:0000313" key="3">
    <source>
        <dbReference type="EMBL" id="RPE81593.1"/>
    </source>
</evidence>
<dbReference type="OrthoDB" id="3247493at2"/>
<sequence>MTAALSPREMVRSGLCIGCGGCAAHAAARGAAMAFDGHGLLRPSGPGDWYRERSPALARTCPFSPHAANEDELAARLFTGAPQADAATGRYRAAYVGHVAEQDFRSRGSSGGLASWLAVELLRRGRIDALAHVAACDEPRRDGRLFRYRLSRSEGEIRAGAQSRYYPVELSQVLAGILAVPGRYAVVGIPCFVKAVQLLRREHPLLRERIRYTLGLFCGHMKSARFADSLAWQMGVAPDEVRAVAFRTKAPQRPANWYRARLAMGDGRVVEQDWWHLVDGDWGAGFFMDPACNFCDDVMAETADVSFGDAWVEPYASDWQGTNVVVARSAEVAALLEEAVAQGRLALAPVDAAFVARTQAAGLRQRREGLAYRLARRRAGIVPRKRVAPDAQRPNARRRLIYRMRRSISRWSHRMFRLARRFGAPWLYLRWARLALAAYHALAYHRGRWGRLVERIGLR</sequence>
<dbReference type="Pfam" id="PF04422">
    <property type="entry name" value="FrhB_FdhB_N"/>
    <property type="match status" value="1"/>
</dbReference>
<dbReference type="InterPro" id="IPR045220">
    <property type="entry name" value="FRHB/FDHB/HCAR-like"/>
</dbReference>
<dbReference type="InterPro" id="IPR007516">
    <property type="entry name" value="Co_F420_Hydgase/DH_bsu_N"/>
</dbReference>
<feature type="domain" description="Coenzyme F420 hydrogenase/dehydrogenase beta subunit N-terminal" evidence="1">
    <location>
        <begin position="95"/>
        <end position="174"/>
    </location>
</feature>
<evidence type="ECO:0000259" key="1">
    <source>
        <dbReference type="Pfam" id="PF04422"/>
    </source>
</evidence>